<dbReference type="Pfam" id="PF00535">
    <property type="entry name" value="Glycos_transf_2"/>
    <property type="match status" value="1"/>
</dbReference>
<dbReference type="Gene3D" id="3.90.550.10">
    <property type="entry name" value="Spore Coat Polysaccharide Biosynthesis Protein SpsA, Chain A"/>
    <property type="match status" value="1"/>
</dbReference>
<dbReference type="InterPro" id="IPR001173">
    <property type="entry name" value="Glyco_trans_2-like"/>
</dbReference>
<name>A0ABY0ITA4_9RHOO</name>
<protein>
    <submittedName>
        <fullName evidence="2">Glycosyltransferase involved in cell wall biosynthesis</fullName>
    </submittedName>
</protein>
<dbReference type="CDD" id="cd06433">
    <property type="entry name" value="GT_2_WfgS_like"/>
    <property type="match status" value="1"/>
</dbReference>
<accession>A0ABY0ITA4</accession>
<dbReference type="SUPFAM" id="SSF53448">
    <property type="entry name" value="Nucleotide-diphospho-sugar transferases"/>
    <property type="match status" value="1"/>
</dbReference>
<proteinExistence type="predicted"/>
<dbReference type="InterPro" id="IPR029044">
    <property type="entry name" value="Nucleotide-diphossugar_trans"/>
</dbReference>
<feature type="domain" description="Glycosyltransferase 2-like" evidence="1">
    <location>
        <begin position="7"/>
        <end position="122"/>
    </location>
</feature>
<evidence type="ECO:0000313" key="2">
    <source>
        <dbReference type="EMBL" id="RZT90789.1"/>
    </source>
</evidence>
<dbReference type="EMBL" id="SHKM01000001">
    <property type="protein sequence ID" value="RZT90789.1"/>
    <property type="molecule type" value="Genomic_DNA"/>
</dbReference>
<dbReference type="PANTHER" id="PTHR43685:SF2">
    <property type="entry name" value="GLYCOSYLTRANSFERASE 2-LIKE DOMAIN-CONTAINING PROTEIN"/>
    <property type="match status" value="1"/>
</dbReference>
<comment type="caution">
    <text evidence="2">The sequence shown here is derived from an EMBL/GenBank/DDBJ whole genome shotgun (WGS) entry which is preliminary data.</text>
</comment>
<evidence type="ECO:0000313" key="3">
    <source>
        <dbReference type="Proteomes" id="UP000292136"/>
    </source>
</evidence>
<gene>
    <name evidence="2" type="ORF">EV678_1610</name>
</gene>
<dbReference type="RefSeq" id="WP_130459107.1">
    <property type="nucleotide sequence ID" value="NZ_SHKM01000001.1"/>
</dbReference>
<sequence length="244" mass="26613">MSEFLLTIVTVTKNCAGTIGHTLDSVQAVKRDGIEYVVVDGVSSDGTLEAVRQHGTLVDRCLSEPDSGIYNAMNKGVALARGKYILFINGDDELVADGFPAVMAALAEGRHGIVCATTLVGDARSPSEVLVAVPRRLPFFNTIPHPSSFVARDLLLRWPFREDLRIVSDYDFFLRAHLAGQKFHVLPVVTAMHQRGGASGNVARSQAELDQVRRQRLGWRYFAVNAVAGLYRWGKGLVGGLRHG</sequence>
<reference evidence="2 3" key="1">
    <citation type="submission" date="2019-02" db="EMBL/GenBank/DDBJ databases">
        <title>Genomic Encyclopedia of Type Strains, Phase IV (KMG-IV): sequencing the most valuable type-strain genomes for metagenomic binning, comparative biology and taxonomic classification.</title>
        <authorList>
            <person name="Goeker M."/>
        </authorList>
    </citation>
    <scope>NUCLEOTIDE SEQUENCE [LARGE SCALE GENOMIC DNA]</scope>
    <source>
        <strain evidence="2 3">DSM 21223</strain>
    </source>
</reference>
<dbReference type="InterPro" id="IPR050834">
    <property type="entry name" value="Glycosyltransf_2"/>
</dbReference>
<dbReference type="PANTHER" id="PTHR43685">
    <property type="entry name" value="GLYCOSYLTRANSFERASE"/>
    <property type="match status" value="1"/>
</dbReference>
<evidence type="ECO:0000259" key="1">
    <source>
        <dbReference type="Pfam" id="PF00535"/>
    </source>
</evidence>
<dbReference type="Proteomes" id="UP000292136">
    <property type="component" value="Unassembled WGS sequence"/>
</dbReference>
<keyword evidence="3" id="KW-1185">Reference proteome</keyword>
<organism evidence="2 3">
    <name type="scientific">Azospira oryzae</name>
    <dbReference type="NCBI Taxonomy" id="146939"/>
    <lineage>
        <taxon>Bacteria</taxon>
        <taxon>Pseudomonadati</taxon>
        <taxon>Pseudomonadota</taxon>
        <taxon>Betaproteobacteria</taxon>
        <taxon>Rhodocyclales</taxon>
        <taxon>Rhodocyclaceae</taxon>
        <taxon>Azospira</taxon>
    </lineage>
</organism>